<organism evidence="2 3">
    <name type="scientific">Megaselia scalaris</name>
    <name type="common">Humpbacked fly</name>
    <name type="synonym">Phora scalaris</name>
    <dbReference type="NCBI Taxonomy" id="36166"/>
    <lineage>
        <taxon>Eukaryota</taxon>
        <taxon>Metazoa</taxon>
        <taxon>Ecdysozoa</taxon>
        <taxon>Arthropoda</taxon>
        <taxon>Hexapoda</taxon>
        <taxon>Insecta</taxon>
        <taxon>Pterygota</taxon>
        <taxon>Neoptera</taxon>
        <taxon>Endopterygota</taxon>
        <taxon>Diptera</taxon>
        <taxon>Brachycera</taxon>
        <taxon>Muscomorpha</taxon>
        <taxon>Platypezoidea</taxon>
        <taxon>Phoridae</taxon>
        <taxon>Megaseliini</taxon>
        <taxon>Megaselia</taxon>
    </lineage>
</organism>
<dbReference type="GO" id="GO:0000151">
    <property type="term" value="C:ubiquitin ligase complex"/>
    <property type="evidence" value="ECO:0007669"/>
    <property type="project" value="TreeGrafter"/>
</dbReference>
<dbReference type="GO" id="GO:0071596">
    <property type="term" value="P:ubiquitin-dependent protein catabolic process via the N-end rule pathway"/>
    <property type="evidence" value="ECO:0007669"/>
    <property type="project" value="UniProtKB-UniRule"/>
</dbReference>
<sequence>MRSFFYEVLAGIWVRNGLQIKGQAMTYIQANFCNSMVDMDIFFLQICATQLPPGIFLQTG</sequence>
<keyword evidence="3" id="KW-1185">Reference proteome</keyword>
<dbReference type="UniPathway" id="UPA00143"/>
<reference evidence="2" key="2">
    <citation type="submission" date="2015-06" db="UniProtKB">
        <authorList>
            <consortium name="EnsemblMetazoa"/>
        </authorList>
    </citation>
    <scope>IDENTIFICATION</scope>
</reference>
<dbReference type="GO" id="GO:0016567">
    <property type="term" value="P:protein ubiquitination"/>
    <property type="evidence" value="ECO:0007669"/>
    <property type="project" value="UniProtKB-UniRule"/>
</dbReference>
<dbReference type="STRING" id="36166.T1GD96"/>
<dbReference type="PANTHER" id="PTHR21497:SF39">
    <property type="entry name" value="E3 UBIQUITIN-PROTEIN LIGASE UBR3"/>
    <property type="match status" value="1"/>
</dbReference>
<evidence type="ECO:0000313" key="2">
    <source>
        <dbReference type="EnsemblMetazoa" id="MESCA001278-PA"/>
    </source>
</evidence>
<dbReference type="GO" id="GO:0005737">
    <property type="term" value="C:cytoplasm"/>
    <property type="evidence" value="ECO:0007669"/>
    <property type="project" value="TreeGrafter"/>
</dbReference>
<dbReference type="InterPro" id="IPR039164">
    <property type="entry name" value="UBR1-like"/>
</dbReference>
<dbReference type="HOGENOM" id="CLU_2944350_0_0_1"/>
<comment type="function">
    <text evidence="1">Ubiquitin ligase protein which is a component of the N-end rule pathway. Recognizes and binds to proteins bearing specific N-terminal residues that are destabilizing according to the N-end rule, leading to their ubiquitination and subsequent degradation.</text>
</comment>
<keyword evidence="1" id="KW-0863">Zinc-finger</keyword>
<dbReference type="GO" id="GO:0061630">
    <property type="term" value="F:ubiquitin protein ligase activity"/>
    <property type="evidence" value="ECO:0007669"/>
    <property type="project" value="UniProtKB-UniRule"/>
</dbReference>
<keyword evidence="1" id="KW-0862">Zinc</keyword>
<reference evidence="3" key="1">
    <citation type="submission" date="2013-02" db="EMBL/GenBank/DDBJ databases">
        <authorList>
            <person name="Hughes D."/>
        </authorList>
    </citation>
    <scope>NUCLEOTIDE SEQUENCE</scope>
    <source>
        <strain>Durham</strain>
        <strain evidence="3">NC isolate 2 -- Noor lab</strain>
    </source>
</reference>
<dbReference type="EnsemblMetazoa" id="MESCA001278-RA">
    <property type="protein sequence ID" value="MESCA001278-PA"/>
    <property type="gene ID" value="MESCA001278"/>
</dbReference>
<dbReference type="EMBL" id="CAQQ02151527">
    <property type="status" value="NOT_ANNOTATED_CDS"/>
    <property type="molecule type" value="Genomic_DNA"/>
</dbReference>
<keyword evidence="1" id="KW-0808">Transferase</keyword>
<dbReference type="GO" id="GO:0008270">
    <property type="term" value="F:zinc ion binding"/>
    <property type="evidence" value="ECO:0007669"/>
    <property type="project" value="UniProtKB-UniRule"/>
</dbReference>
<dbReference type="EC" id="2.3.2.27" evidence="1"/>
<protein>
    <recommendedName>
        <fullName evidence="1">E3 ubiquitin-protein ligase</fullName>
        <ecNumber evidence="1">2.3.2.27</ecNumber>
    </recommendedName>
</protein>
<comment type="pathway">
    <text evidence="1">Protein modification; protein ubiquitination.</text>
</comment>
<name>T1GD96_MEGSC</name>
<comment type="catalytic activity">
    <reaction evidence="1">
        <text>S-ubiquitinyl-[E2 ubiquitin-conjugating enzyme]-L-cysteine + [acceptor protein]-L-lysine = [E2 ubiquitin-conjugating enzyme]-L-cysteine + N(6)-ubiquitinyl-[acceptor protein]-L-lysine.</text>
        <dbReference type="EC" id="2.3.2.27"/>
    </reaction>
</comment>
<accession>T1GD96</accession>
<dbReference type="Proteomes" id="UP000015102">
    <property type="component" value="Unassembled WGS sequence"/>
</dbReference>
<evidence type="ECO:0000313" key="3">
    <source>
        <dbReference type="Proteomes" id="UP000015102"/>
    </source>
</evidence>
<comment type="similarity">
    <text evidence="1">Belongs to the E3 ubiquitin-protein ligase UBR1-like family.</text>
</comment>
<dbReference type="PANTHER" id="PTHR21497">
    <property type="entry name" value="UBIQUITIN LIGASE E3 ALPHA-RELATED"/>
    <property type="match status" value="1"/>
</dbReference>
<dbReference type="AlphaFoldDB" id="T1GD96"/>
<keyword evidence="1" id="KW-0833">Ubl conjugation pathway</keyword>
<evidence type="ECO:0000256" key="1">
    <source>
        <dbReference type="RuleBase" id="RU366018"/>
    </source>
</evidence>
<proteinExistence type="inferred from homology"/>
<keyword evidence="1" id="KW-0479">Metal-binding</keyword>